<name>A0ACC0L4P3_RHOML</name>
<accession>A0ACC0L4P3</accession>
<keyword evidence="2" id="KW-1185">Reference proteome</keyword>
<protein>
    <submittedName>
        <fullName evidence="1">Uncharacterized protein</fullName>
    </submittedName>
</protein>
<gene>
    <name evidence="1" type="ORF">RHMOL_Rhmol13G0062500</name>
</gene>
<evidence type="ECO:0000313" key="2">
    <source>
        <dbReference type="Proteomes" id="UP001062846"/>
    </source>
</evidence>
<sequence length="114" mass="13279">MELHPDKRPNDHNAHANILQLNASYAILKDEKAKKSFDDLMRVKREKAPRQSQQGSKRQKMKSDLEEREKAAFAPDPVPKAQEEERILRKFHEEIARIHAQHANNEKFALATDE</sequence>
<evidence type="ECO:0000313" key="1">
    <source>
        <dbReference type="EMBL" id="KAI8523299.1"/>
    </source>
</evidence>
<proteinExistence type="predicted"/>
<reference evidence="1" key="1">
    <citation type="submission" date="2022-02" db="EMBL/GenBank/DDBJ databases">
        <title>Plant Genome Project.</title>
        <authorList>
            <person name="Zhang R.-G."/>
        </authorList>
    </citation>
    <scope>NUCLEOTIDE SEQUENCE</scope>
    <source>
        <strain evidence="1">AT1</strain>
    </source>
</reference>
<dbReference type="EMBL" id="CM046400">
    <property type="protein sequence ID" value="KAI8523299.1"/>
    <property type="molecule type" value="Genomic_DNA"/>
</dbReference>
<dbReference type="Proteomes" id="UP001062846">
    <property type="component" value="Chromosome 13"/>
</dbReference>
<comment type="caution">
    <text evidence="1">The sequence shown here is derived from an EMBL/GenBank/DDBJ whole genome shotgun (WGS) entry which is preliminary data.</text>
</comment>
<organism evidence="1 2">
    <name type="scientific">Rhododendron molle</name>
    <name type="common">Chinese azalea</name>
    <name type="synonym">Azalea mollis</name>
    <dbReference type="NCBI Taxonomy" id="49168"/>
    <lineage>
        <taxon>Eukaryota</taxon>
        <taxon>Viridiplantae</taxon>
        <taxon>Streptophyta</taxon>
        <taxon>Embryophyta</taxon>
        <taxon>Tracheophyta</taxon>
        <taxon>Spermatophyta</taxon>
        <taxon>Magnoliopsida</taxon>
        <taxon>eudicotyledons</taxon>
        <taxon>Gunneridae</taxon>
        <taxon>Pentapetalae</taxon>
        <taxon>asterids</taxon>
        <taxon>Ericales</taxon>
        <taxon>Ericaceae</taxon>
        <taxon>Ericoideae</taxon>
        <taxon>Rhodoreae</taxon>
        <taxon>Rhododendron</taxon>
    </lineage>
</organism>